<evidence type="ECO:0000256" key="2">
    <source>
        <dbReference type="ARBA" id="ARBA00006574"/>
    </source>
</evidence>
<name>A0AAV0DN05_9ASTE</name>
<feature type="compositionally biased region" description="Basic and acidic residues" evidence="8">
    <location>
        <begin position="93"/>
        <end position="107"/>
    </location>
</feature>
<evidence type="ECO:0000256" key="4">
    <source>
        <dbReference type="ARBA" id="ARBA00022821"/>
    </source>
</evidence>
<feature type="compositionally biased region" description="Acidic residues" evidence="8">
    <location>
        <begin position="183"/>
        <end position="192"/>
    </location>
</feature>
<dbReference type="EMBL" id="CAMAPF010000114">
    <property type="protein sequence ID" value="CAH9102229.1"/>
    <property type="molecule type" value="Genomic_DNA"/>
</dbReference>
<feature type="signal peptide" evidence="9">
    <location>
        <begin position="1"/>
        <end position="15"/>
    </location>
</feature>
<dbReference type="AlphaFoldDB" id="A0AAV0DN05"/>
<evidence type="ECO:0000256" key="3">
    <source>
        <dbReference type="ARBA" id="ARBA00022692"/>
    </source>
</evidence>
<keyword evidence="11" id="KW-1185">Reference proteome</keyword>
<feature type="compositionally biased region" description="Acidic residues" evidence="8">
    <location>
        <begin position="158"/>
        <end position="175"/>
    </location>
</feature>
<gene>
    <name evidence="10" type="ORF">CEPIT_LOCUS15930</name>
</gene>
<comment type="subcellular location">
    <subcellularLocation>
        <location evidence="1">Membrane</location>
        <topology evidence="1">Multi-pass membrane protein</topology>
    </subcellularLocation>
</comment>
<accession>A0AAV0DN05</accession>
<feature type="chain" id="PRO_5043606004" evidence="9">
    <location>
        <begin position="16"/>
        <end position="254"/>
    </location>
</feature>
<evidence type="ECO:0000313" key="10">
    <source>
        <dbReference type="EMBL" id="CAH9102229.1"/>
    </source>
</evidence>
<sequence length="254" mass="28507">MLLGFMSLLLTVFQGRINKIGVPPNTMHHMLPCPLAQEEAFLAAELAPVSHDEEFHSWKLPPERVPGTGYCVAKMDRGRHSVNMGNLQRNRRKEIATSHPSLREGKGKGRAGSSSQSREDFDDGYQKRDEDAMSDEQLQQLLAQNDGRFFQQQNISESIDEEELEDDNVEEDEGGDGTHVTPDDEQELEDEGGPSQVGKKSKSPIIENNFTKRKDPTTDKWYASCDHCKEYSLELPANMGASKGILSPRTLWSM</sequence>
<evidence type="ECO:0000256" key="6">
    <source>
        <dbReference type="ARBA" id="ARBA00023136"/>
    </source>
</evidence>
<evidence type="ECO:0000256" key="7">
    <source>
        <dbReference type="ARBA" id="ARBA00023265"/>
    </source>
</evidence>
<keyword evidence="3" id="KW-0812">Transmembrane</keyword>
<dbReference type="Proteomes" id="UP001152523">
    <property type="component" value="Unassembled WGS sequence"/>
</dbReference>
<dbReference type="GO" id="GO:0006952">
    <property type="term" value="P:defense response"/>
    <property type="evidence" value="ECO:0007669"/>
    <property type="project" value="UniProtKB-KW"/>
</dbReference>
<keyword evidence="6" id="KW-0472">Membrane</keyword>
<feature type="region of interest" description="Disordered" evidence="8">
    <location>
        <begin position="157"/>
        <end position="219"/>
    </location>
</feature>
<comment type="caution">
    <text evidence="10">The sequence shown here is derived from an EMBL/GenBank/DDBJ whole genome shotgun (WGS) entry which is preliminary data.</text>
</comment>
<reference evidence="10" key="1">
    <citation type="submission" date="2022-07" db="EMBL/GenBank/DDBJ databases">
        <authorList>
            <person name="Macas J."/>
            <person name="Novak P."/>
            <person name="Neumann P."/>
        </authorList>
    </citation>
    <scope>NUCLEOTIDE SEQUENCE</scope>
</reference>
<comment type="similarity">
    <text evidence="2">Belongs to the MLO family.</text>
</comment>
<evidence type="ECO:0000256" key="1">
    <source>
        <dbReference type="ARBA" id="ARBA00004141"/>
    </source>
</evidence>
<organism evidence="10 11">
    <name type="scientific">Cuscuta epithymum</name>
    <dbReference type="NCBI Taxonomy" id="186058"/>
    <lineage>
        <taxon>Eukaryota</taxon>
        <taxon>Viridiplantae</taxon>
        <taxon>Streptophyta</taxon>
        <taxon>Embryophyta</taxon>
        <taxon>Tracheophyta</taxon>
        <taxon>Spermatophyta</taxon>
        <taxon>Magnoliopsida</taxon>
        <taxon>eudicotyledons</taxon>
        <taxon>Gunneridae</taxon>
        <taxon>Pentapetalae</taxon>
        <taxon>asterids</taxon>
        <taxon>lamiids</taxon>
        <taxon>Solanales</taxon>
        <taxon>Convolvulaceae</taxon>
        <taxon>Cuscuteae</taxon>
        <taxon>Cuscuta</taxon>
        <taxon>Cuscuta subgen. Cuscuta</taxon>
    </lineage>
</organism>
<proteinExistence type="inferred from homology"/>
<dbReference type="InterPro" id="IPR004326">
    <property type="entry name" value="Mlo"/>
</dbReference>
<feature type="region of interest" description="Disordered" evidence="8">
    <location>
        <begin position="81"/>
        <end position="133"/>
    </location>
</feature>
<evidence type="ECO:0000256" key="8">
    <source>
        <dbReference type="SAM" id="MobiDB-lite"/>
    </source>
</evidence>
<keyword evidence="7" id="KW-0568">Pathogenesis-related protein</keyword>
<keyword evidence="5" id="KW-1133">Transmembrane helix</keyword>
<protein>
    <submittedName>
        <fullName evidence="10">Uncharacterized protein</fullName>
    </submittedName>
</protein>
<evidence type="ECO:0000256" key="5">
    <source>
        <dbReference type="ARBA" id="ARBA00022989"/>
    </source>
</evidence>
<keyword evidence="9" id="KW-0732">Signal</keyword>
<dbReference type="GO" id="GO:0016020">
    <property type="term" value="C:membrane"/>
    <property type="evidence" value="ECO:0007669"/>
    <property type="project" value="UniProtKB-SubCell"/>
</dbReference>
<evidence type="ECO:0000313" key="11">
    <source>
        <dbReference type="Proteomes" id="UP001152523"/>
    </source>
</evidence>
<keyword evidence="4" id="KW-0611">Plant defense</keyword>
<dbReference type="Pfam" id="PF03094">
    <property type="entry name" value="Mlo"/>
    <property type="match status" value="1"/>
</dbReference>
<evidence type="ECO:0000256" key="9">
    <source>
        <dbReference type="SAM" id="SignalP"/>
    </source>
</evidence>